<gene>
    <name evidence="1" type="ORF">K432DRAFT_412150</name>
</gene>
<name>A0A8E2J7Q8_9PEZI</name>
<dbReference type="AlphaFoldDB" id="A0A8E2J7Q8"/>
<sequence>MLERPALLSSAVSIVHNPTRPTLSVQSEPECVHLSKLPAELRLLVYKLTLVSDSVIRPGSSREPTCHSSNYTGTQGGNGVPLPLLPYRRNLFAVPEADCFLDFDRPSQAEATIKSSNCIYLLARPDINPKRIFIFIKSNVSPMFFNHAIMGAGHPALRALDHLIHCGNAEHLKIRLKSTCYGCG</sequence>
<evidence type="ECO:0000313" key="1">
    <source>
        <dbReference type="EMBL" id="OCK72680.1"/>
    </source>
</evidence>
<dbReference type="EMBL" id="KV747443">
    <property type="protein sequence ID" value="OCK72680.1"/>
    <property type="molecule type" value="Genomic_DNA"/>
</dbReference>
<keyword evidence="2" id="KW-1185">Reference proteome</keyword>
<protein>
    <submittedName>
        <fullName evidence="1">Uncharacterized protein</fullName>
    </submittedName>
</protein>
<evidence type="ECO:0000313" key="2">
    <source>
        <dbReference type="Proteomes" id="UP000250266"/>
    </source>
</evidence>
<proteinExistence type="predicted"/>
<accession>A0A8E2J7Q8</accession>
<reference evidence="1 2" key="1">
    <citation type="journal article" date="2016" name="Nat. Commun.">
        <title>Ectomycorrhizal ecology is imprinted in the genome of the dominant symbiotic fungus Cenococcum geophilum.</title>
        <authorList>
            <consortium name="DOE Joint Genome Institute"/>
            <person name="Peter M."/>
            <person name="Kohler A."/>
            <person name="Ohm R.A."/>
            <person name="Kuo A."/>
            <person name="Krutzmann J."/>
            <person name="Morin E."/>
            <person name="Arend M."/>
            <person name="Barry K.W."/>
            <person name="Binder M."/>
            <person name="Choi C."/>
            <person name="Clum A."/>
            <person name="Copeland A."/>
            <person name="Grisel N."/>
            <person name="Haridas S."/>
            <person name="Kipfer T."/>
            <person name="LaButti K."/>
            <person name="Lindquist E."/>
            <person name="Lipzen A."/>
            <person name="Maire R."/>
            <person name="Meier B."/>
            <person name="Mihaltcheva S."/>
            <person name="Molinier V."/>
            <person name="Murat C."/>
            <person name="Poggeler S."/>
            <person name="Quandt C.A."/>
            <person name="Sperisen C."/>
            <person name="Tritt A."/>
            <person name="Tisserant E."/>
            <person name="Crous P.W."/>
            <person name="Henrissat B."/>
            <person name="Nehls U."/>
            <person name="Egli S."/>
            <person name="Spatafora J.W."/>
            <person name="Grigoriev I.V."/>
            <person name="Martin F.M."/>
        </authorList>
    </citation>
    <scope>NUCLEOTIDE SEQUENCE [LARGE SCALE GENOMIC DNA]</scope>
    <source>
        <strain evidence="1 2">CBS 459.81</strain>
    </source>
</reference>
<organism evidence="1 2">
    <name type="scientific">Lepidopterella palustris CBS 459.81</name>
    <dbReference type="NCBI Taxonomy" id="1314670"/>
    <lineage>
        <taxon>Eukaryota</taxon>
        <taxon>Fungi</taxon>
        <taxon>Dikarya</taxon>
        <taxon>Ascomycota</taxon>
        <taxon>Pezizomycotina</taxon>
        <taxon>Dothideomycetes</taxon>
        <taxon>Pleosporomycetidae</taxon>
        <taxon>Mytilinidiales</taxon>
        <taxon>Argynnaceae</taxon>
        <taxon>Lepidopterella</taxon>
    </lineage>
</organism>
<dbReference type="Proteomes" id="UP000250266">
    <property type="component" value="Unassembled WGS sequence"/>
</dbReference>